<name>Q3B2X9_CHLL3</name>
<accession>Q3B2X9</accession>
<evidence type="ECO:0000256" key="1">
    <source>
        <dbReference type="ARBA" id="ARBA00022448"/>
    </source>
</evidence>
<proteinExistence type="predicted"/>
<dbReference type="GO" id="GO:0020037">
    <property type="term" value="F:heme binding"/>
    <property type="evidence" value="ECO:0007669"/>
    <property type="project" value="InterPro"/>
</dbReference>
<dbReference type="InterPro" id="IPR009056">
    <property type="entry name" value="Cyt_c-like_dom"/>
</dbReference>
<dbReference type="PANTHER" id="PTHR40942:SF4">
    <property type="entry name" value="CYTOCHROME C5"/>
    <property type="match status" value="1"/>
</dbReference>
<evidence type="ECO:0000256" key="3">
    <source>
        <dbReference type="ARBA" id="ARBA00022723"/>
    </source>
</evidence>
<dbReference type="GO" id="GO:0005506">
    <property type="term" value="F:iron ion binding"/>
    <property type="evidence" value="ECO:0007669"/>
    <property type="project" value="InterPro"/>
</dbReference>
<feature type="chain" id="PRO_5004224025" evidence="7">
    <location>
        <begin position="24"/>
        <end position="116"/>
    </location>
</feature>
<dbReference type="AlphaFoldDB" id="Q3B2X9"/>
<dbReference type="PANTHER" id="PTHR40942">
    <property type="match status" value="1"/>
</dbReference>
<gene>
    <name evidence="9" type="ordered locus">Plut_1443</name>
</gene>
<feature type="signal peptide" evidence="7">
    <location>
        <begin position="1"/>
        <end position="23"/>
    </location>
</feature>
<dbReference type="InterPro" id="IPR036909">
    <property type="entry name" value="Cyt_c-like_dom_sf"/>
</dbReference>
<dbReference type="PRINTS" id="PR00607">
    <property type="entry name" value="CYTCHROMECIE"/>
</dbReference>
<dbReference type="HOGENOM" id="CLU_082349_3_1_10"/>
<keyword evidence="3 6" id="KW-0479">Metal-binding</keyword>
<protein>
    <submittedName>
        <fullName evidence="9">Cytochrome c-555, membrane-bound</fullName>
    </submittedName>
</protein>
<dbReference type="Pfam" id="PF13442">
    <property type="entry name" value="Cytochrome_CBB3"/>
    <property type="match status" value="1"/>
</dbReference>
<evidence type="ECO:0000313" key="9">
    <source>
        <dbReference type="EMBL" id="ABB24302.1"/>
    </source>
</evidence>
<dbReference type="SUPFAM" id="SSF46626">
    <property type="entry name" value="Cytochrome c"/>
    <property type="match status" value="1"/>
</dbReference>
<evidence type="ECO:0000256" key="2">
    <source>
        <dbReference type="ARBA" id="ARBA00022617"/>
    </source>
</evidence>
<dbReference type="eggNOG" id="COG3245">
    <property type="taxonomic scope" value="Bacteria"/>
</dbReference>
<dbReference type="STRING" id="319225.Plut_1443"/>
<evidence type="ECO:0000313" key="10">
    <source>
        <dbReference type="Proteomes" id="UP000002709"/>
    </source>
</evidence>
<reference evidence="10" key="1">
    <citation type="submission" date="2005-08" db="EMBL/GenBank/DDBJ databases">
        <title>Complete sequence of Pelodictyon luteolum DSM 273.</title>
        <authorList>
            <consortium name="US DOE Joint Genome Institute"/>
            <person name="Copeland A."/>
            <person name="Lucas S."/>
            <person name="Lapidus A."/>
            <person name="Barry K."/>
            <person name="Detter J.C."/>
            <person name="Glavina T."/>
            <person name="Hammon N."/>
            <person name="Israni S."/>
            <person name="Pitluck S."/>
            <person name="Bryant D."/>
            <person name="Schmutz J."/>
            <person name="Larimer F."/>
            <person name="Land M."/>
            <person name="Kyrpides N."/>
            <person name="Ivanova N."/>
            <person name="Richardson P."/>
        </authorList>
    </citation>
    <scope>NUCLEOTIDE SEQUENCE [LARGE SCALE GENOMIC DNA]</scope>
    <source>
        <strain evidence="10">DSM 273 / BCRC 81028 / 2530</strain>
    </source>
</reference>
<keyword evidence="5 6" id="KW-0408">Iron</keyword>
<dbReference type="EMBL" id="CP000096">
    <property type="protein sequence ID" value="ABB24302.1"/>
    <property type="molecule type" value="Genomic_DNA"/>
</dbReference>
<dbReference type="OrthoDB" id="9811281at2"/>
<sequence>MKRIFYSAVFACSLLLSQQPLQAASPDPAALKAQHDLVKGAAIYNSTCAVCHNNGIMGAPKPGDKVAWSARVAGGFAPVLANSIKGFKGMPARGGKQSLTDAQIADAVAFMVTKSL</sequence>
<evidence type="ECO:0000256" key="7">
    <source>
        <dbReference type="SAM" id="SignalP"/>
    </source>
</evidence>
<dbReference type="GO" id="GO:0009055">
    <property type="term" value="F:electron transfer activity"/>
    <property type="evidence" value="ECO:0007669"/>
    <property type="project" value="InterPro"/>
</dbReference>
<keyword evidence="4" id="KW-0249">Electron transport</keyword>
<dbReference type="KEGG" id="plt:Plut_1443"/>
<feature type="domain" description="Cytochrome c" evidence="8">
    <location>
        <begin position="35"/>
        <end position="115"/>
    </location>
</feature>
<dbReference type="InterPro" id="IPR002323">
    <property type="entry name" value="Cyt_CIE"/>
</dbReference>
<keyword evidence="1" id="KW-0813">Transport</keyword>
<keyword evidence="10" id="KW-1185">Reference proteome</keyword>
<organism evidence="9 10">
    <name type="scientific">Chlorobium luteolum (strain DSM 273 / BCRC 81028 / 2530)</name>
    <name type="common">Pelodictyon luteolum</name>
    <dbReference type="NCBI Taxonomy" id="319225"/>
    <lineage>
        <taxon>Bacteria</taxon>
        <taxon>Pseudomonadati</taxon>
        <taxon>Chlorobiota</taxon>
        <taxon>Chlorobiia</taxon>
        <taxon>Chlorobiales</taxon>
        <taxon>Chlorobiaceae</taxon>
        <taxon>Chlorobium/Pelodictyon group</taxon>
        <taxon>Pelodictyon</taxon>
    </lineage>
</organism>
<keyword evidence="2 6" id="KW-0349">Heme</keyword>
<dbReference type="PROSITE" id="PS51007">
    <property type="entry name" value="CYTC"/>
    <property type="match status" value="1"/>
</dbReference>
<evidence type="ECO:0000256" key="4">
    <source>
        <dbReference type="ARBA" id="ARBA00022982"/>
    </source>
</evidence>
<evidence type="ECO:0000256" key="5">
    <source>
        <dbReference type="ARBA" id="ARBA00023004"/>
    </source>
</evidence>
<keyword evidence="7" id="KW-0732">Signal</keyword>
<evidence type="ECO:0000256" key="6">
    <source>
        <dbReference type="PROSITE-ProRule" id="PRU00433"/>
    </source>
</evidence>
<evidence type="ECO:0000259" key="8">
    <source>
        <dbReference type="PROSITE" id="PS51007"/>
    </source>
</evidence>
<dbReference type="Proteomes" id="UP000002709">
    <property type="component" value="Chromosome"/>
</dbReference>
<dbReference type="Gene3D" id="1.10.760.10">
    <property type="entry name" value="Cytochrome c-like domain"/>
    <property type="match status" value="1"/>
</dbReference>